<evidence type="ECO:0000256" key="1">
    <source>
        <dbReference type="ARBA" id="ARBA00001971"/>
    </source>
</evidence>
<dbReference type="GO" id="GO:0020037">
    <property type="term" value="F:heme binding"/>
    <property type="evidence" value="ECO:0007669"/>
    <property type="project" value="InterPro"/>
</dbReference>
<dbReference type="InterPro" id="IPR036396">
    <property type="entry name" value="Cyt_P450_sf"/>
</dbReference>
<evidence type="ECO:0000256" key="12">
    <source>
        <dbReference type="ARBA" id="ARBA00023136"/>
    </source>
</evidence>
<name>A0A653C2P8_CALMS</name>
<evidence type="ECO:0000256" key="2">
    <source>
        <dbReference type="ARBA" id="ARBA00004524"/>
    </source>
</evidence>
<dbReference type="PANTHER" id="PTHR24292:SF45">
    <property type="entry name" value="CYTOCHROME P450 6G1-RELATED"/>
    <property type="match status" value="1"/>
</dbReference>
<dbReference type="GO" id="GO:0004497">
    <property type="term" value="F:monooxygenase activity"/>
    <property type="evidence" value="ECO:0007669"/>
    <property type="project" value="UniProtKB-KW"/>
</dbReference>
<keyword evidence="10" id="KW-0408">Iron</keyword>
<keyword evidence="12 13" id="KW-0472">Membrane</keyword>
<reference evidence="14 15" key="1">
    <citation type="submission" date="2019-01" db="EMBL/GenBank/DDBJ databases">
        <authorList>
            <person name="Sayadi A."/>
        </authorList>
    </citation>
    <scope>NUCLEOTIDE SEQUENCE [LARGE SCALE GENOMIC DNA]</scope>
</reference>
<evidence type="ECO:0000256" key="6">
    <source>
        <dbReference type="ARBA" id="ARBA00022723"/>
    </source>
</evidence>
<dbReference type="PANTHER" id="PTHR24292">
    <property type="entry name" value="CYTOCHROME P450"/>
    <property type="match status" value="1"/>
</dbReference>
<comment type="subcellular location">
    <subcellularLocation>
        <location evidence="3">Endoplasmic reticulum membrane</location>
    </subcellularLocation>
    <subcellularLocation>
        <location evidence="2">Microsome membrane</location>
    </subcellularLocation>
</comment>
<evidence type="ECO:0000256" key="10">
    <source>
        <dbReference type="ARBA" id="ARBA00023004"/>
    </source>
</evidence>
<keyword evidence="7" id="KW-0256">Endoplasmic reticulum</keyword>
<evidence type="ECO:0000256" key="4">
    <source>
        <dbReference type="ARBA" id="ARBA00010617"/>
    </source>
</evidence>
<keyword evidence="11" id="KW-0503">Monooxygenase</keyword>
<comment type="similarity">
    <text evidence="4">Belongs to the cytochrome P450 family.</text>
</comment>
<accession>A0A653C2P8</accession>
<evidence type="ECO:0000256" key="5">
    <source>
        <dbReference type="ARBA" id="ARBA00022617"/>
    </source>
</evidence>
<comment type="cofactor">
    <cofactor evidence="1">
        <name>heme</name>
        <dbReference type="ChEBI" id="CHEBI:30413"/>
    </cofactor>
</comment>
<evidence type="ECO:0000256" key="9">
    <source>
        <dbReference type="ARBA" id="ARBA00023002"/>
    </source>
</evidence>
<keyword evidence="13" id="KW-0812">Transmembrane</keyword>
<dbReference type="GO" id="GO:0016705">
    <property type="term" value="F:oxidoreductase activity, acting on paired donors, with incorporation or reduction of molecular oxygen"/>
    <property type="evidence" value="ECO:0007669"/>
    <property type="project" value="InterPro"/>
</dbReference>
<gene>
    <name evidence="14" type="ORF">CALMAC_LOCUS5663</name>
</gene>
<evidence type="ECO:0000313" key="14">
    <source>
        <dbReference type="EMBL" id="VEN42035.1"/>
    </source>
</evidence>
<evidence type="ECO:0000256" key="13">
    <source>
        <dbReference type="SAM" id="Phobius"/>
    </source>
</evidence>
<dbReference type="EMBL" id="CAACVG010006831">
    <property type="protein sequence ID" value="VEN42035.1"/>
    <property type="molecule type" value="Genomic_DNA"/>
</dbReference>
<dbReference type="GO" id="GO:0005506">
    <property type="term" value="F:iron ion binding"/>
    <property type="evidence" value="ECO:0007669"/>
    <property type="project" value="InterPro"/>
</dbReference>
<feature type="transmembrane region" description="Helical" evidence="13">
    <location>
        <begin position="6"/>
        <end position="26"/>
    </location>
</feature>
<keyword evidence="15" id="KW-1185">Reference proteome</keyword>
<keyword evidence="13" id="KW-1133">Transmembrane helix</keyword>
<dbReference type="InterPro" id="IPR050476">
    <property type="entry name" value="Insect_CytP450_Detox"/>
</dbReference>
<dbReference type="Gene3D" id="1.10.630.10">
    <property type="entry name" value="Cytochrome P450"/>
    <property type="match status" value="1"/>
</dbReference>
<dbReference type="AlphaFoldDB" id="A0A653C2P8"/>
<keyword evidence="5" id="KW-0349">Heme</keyword>
<evidence type="ECO:0000256" key="3">
    <source>
        <dbReference type="ARBA" id="ARBA00004586"/>
    </source>
</evidence>
<keyword evidence="9" id="KW-0560">Oxidoreductase</keyword>
<dbReference type="GO" id="GO:0005789">
    <property type="term" value="C:endoplasmic reticulum membrane"/>
    <property type="evidence" value="ECO:0007669"/>
    <property type="project" value="UniProtKB-SubCell"/>
</dbReference>
<evidence type="ECO:0000313" key="15">
    <source>
        <dbReference type="Proteomes" id="UP000410492"/>
    </source>
</evidence>
<sequence>MFITSSWIIDLVILIATICFIAYKYATRKFDYWRKRNIYHLKPIPVIGNFLNVALFKITLGEWLKKMYDSTDQPYFGMFVYDEPFLVIKDPTLVKQ</sequence>
<proteinExistence type="inferred from homology"/>
<dbReference type="OrthoDB" id="2789670at2759"/>
<dbReference type="Proteomes" id="UP000410492">
    <property type="component" value="Unassembled WGS sequence"/>
</dbReference>
<organism evidence="14 15">
    <name type="scientific">Callosobruchus maculatus</name>
    <name type="common">Southern cowpea weevil</name>
    <name type="synonym">Pulse bruchid</name>
    <dbReference type="NCBI Taxonomy" id="64391"/>
    <lineage>
        <taxon>Eukaryota</taxon>
        <taxon>Metazoa</taxon>
        <taxon>Ecdysozoa</taxon>
        <taxon>Arthropoda</taxon>
        <taxon>Hexapoda</taxon>
        <taxon>Insecta</taxon>
        <taxon>Pterygota</taxon>
        <taxon>Neoptera</taxon>
        <taxon>Endopterygota</taxon>
        <taxon>Coleoptera</taxon>
        <taxon>Polyphaga</taxon>
        <taxon>Cucujiformia</taxon>
        <taxon>Chrysomeloidea</taxon>
        <taxon>Chrysomelidae</taxon>
        <taxon>Bruchinae</taxon>
        <taxon>Bruchini</taxon>
        <taxon>Callosobruchus</taxon>
    </lineage>
</organism>
<evidence type="ECO:0000256" key="8">
    <source>
        <dbReference type="ARBA" id="ARBA00022848"/>
    </source>
</evidence>
<keyword evidence="8" id="KW-0492">Microsome</keyword>
<keyword evidence="6" id="KW-0479">Metal-binding</keyword>
<protein>
    <recommendedName>
        <fullName evidence="16">Cytochrome P450</fullName>
    </recommendedName>
</protein>
<feature type="non-terminal residue" evidence="14">
    <location>
        <position position="96"/>
    </location>
</feature>
<evidence type="ECO:0000256" key="7">
    <source>
        <dbReference type="ARBA" id="ARBA00022824"/>
    </source>
</evidence>
<evidence type="ECO:0000256" key="11">
    <source>
        <dbReference type="ARBA" id="ARBA00023033"/>
    </source>
</evidence>
<evidence type="ECO:0008006" key="16">
    <source>
        <dbReference type="Google" id="ProtNLM"/>
    </source>
</evidence>